<accession>A0A509E7P1</accession>
<dbReference type="SUPFAM" id="SSF53756">
    <property type="entry name" value="UDP-Glycosyltransferase/glycogen phosphorylase"/>
    <property type="match status" value="1"/>
</dbReference>
<dbReference type="Gene3D" id="3.40.50.2000">
    <property type="entry name" value="Glycogen Phosphorylase B"/>
    <property type="match status" value="2"/>
</dbReference>
<dbReference type="Proteomes" id="UP000410984">
    <property type="component" value="Unassembled WGS sequence"/>
</dbReference>
<dbReference type="GO" id="GO:0016757">
    <property type="term" value="F:glycosyltransferase activity"/>
    <property type="evidence" value="ECO:0007669"/>
    <property type="project" value="TreeGrafter"/>
</dbReference>
<protein>
    <submittedName>
        <fullName evidence="2">Uncharacterized protein</fullName>
    </submittedName>
</protein>
<dbReference type="EMBL" id="CABFPH010000006">
    <property type="protein sequence ID" value="VUD70237.1"/>
    <property type="molecule type" value="Genomic_DNA"/>
</dbReference>
<organism evidence="2 3">
    <name type="scientific">Methylobacterium symbioticum</name>
    <dbReference type="NCBI Taxonomy" id="2584084"/>
    <lineage>
        <taxon>Bacteria</taxon>
        <taxon>Pseudomonadati</taxon>
        <taxon>Pseudomonadota</taxon>
        <taxon>Alphaproteobacteria</taxon>
        <taxon>Hyphomicrobiales</taxon>
        <taxon>Methylobacteriaceae</taxon>
        <taxon>Methylobacterium</taxon>
    </lineage>
</organism>
<dbReference type="AlphaFoldDB" id="A0A509E7P1"/>
<dbReference type="PANTHER" id="PTHR46401:SF2">
    <property type="entry name" value="GLYCOSYLTRANSFERASE WBBK-RELATED"/>
    <property type="match status" value="1"/>
</dbReference>
<evidence type="ECO:0000313" key="2">
    <source>
        <dbReference type="EMBL" id="VUD70237.1"/>
    </source>
</evidence>
<evidence type="ECO:0000313" key="3">
    <source>
        <dbReference type="Proteomes" id="UP000410984"/>
    </source>
</evidence>
<dbReference type="RefSeq" id="WP_142581819.1">
    <property type="nucleotide sequence ID" value="NZ_CABFPH010000006.1"/>
</dbReference>
<gene>
    <name evidence="2" type="ORF">MET9862_00801</name>
</gene>
<proteinExistence type="predicted"/>
<dbReference type="PANTHER" id="PTHR46401">
    <property type="entry name" value="GLYCOSYLTRANSFERASE WBBK-RELATED"/>
    <property type="match status" value="1"/>
</dbReference>
<name>A0A509E7P1_9HYPH</name>
<keyword evidence="1" id="KW-0808">Transferase</keyword>
<dbReference type="OrthoDB" id="9790710at2"/>
<keyword evidence="3" id="KW-1185">Reference proteome</keyword>
<reference evidence="2 3" key="1">
    <citation type="submission" date="2019-06" db="EMBL/GenBank/DDBJ databases">
        <authorList>
            <person name="Rodrigo-Torres L."/>
            <person name="Arahal R. D."/>
            <person name="Lucena T."/>
        </authorList>
    </citation>
    <scope>NUCLEOTIDE SEQUENCE [LARGE SCALE GENOMIC DNA]</scope>
    <source>
        <strain evidence="2 3">SB0023/3</strain>
    </source>
</reference>
<evidence type="ECO:0000256" key="1">
    <source>
        <dbReference type="ARBA" id="ARBA00022679"/>
    </source>
</evidence>
<dbReference type="Pfam" id="PF13692">
    <property type="entry name" value="Glyco_trans_1_4"/>
    <property type="match status" value="1"/>
</dbReference>
<sequence length="376" mass="40700">MTDDHAAKPTAGRILVDMTHCGRRTTGLERIAQELFSPLALAPLPVEAVTARDRYRMVLQQIAGLPAAGLMDRRAIILCPGFPPSLPLTVLGWRVLPYIHDLFLLTRAADLNPRAKLYMVPSFRRAVRTLPRFLVNSEHTRAELQRFCRPDAEITLYRPRVRNVFDLAPGARAEAVPVPGRLDLVALGTVEPRKNLGAAAAILTALRSTGFPEARLHVVGRAGWGPDAERLRATPGVILHGYQERAQVRALLGSADALISTSHDEGLGLPLLEAQFAGLTVIAPDATVFREVLGTSGLLIDPADAAASARRIGTWAEERSARAAQVTLAASNLDRWNRLAESDRGRVIALVAALAERAARGQPAPLRLPVETPQGH</sequence>